<evidence type="ECO:0000256" key="4">
    <source>
        <dbReference type="ARBA" id="ARBA00022989"/>
    </source>
</evidence>
<evidence type="ECO:0000256" key="7">
    <source>
        <dbReference type="SAM" id="Phobius"/>
    </source>
</evidence>
<feature type="domain" description="Type II secretion system protein GspF" evidence="8">
    <location>
        <begin position="172"/>
        <end position="293"/>
    </location>
</feature>
<feature type="transmembrane region" description="Helical" evidence="7">
    <location>
        <begin position="12"/>
        <end position="30"/>
    </location>
</feature>
<keyword evidence="10" id="KW-1185">Reference proteome</keyword>
<evidence type="ECO:0000313" key="10">
    <source>
        <dbReference type="Proteomes" id="UP000186002"/>
    </source>
</evidence>
<keyword evidence="6" id="KW-0175">Coiled coil</keyword>
<dbReference type="EMBL" id="FRBW01000001">
    <property type="protein sequence ID" value="SHL37125.1"/>
    <property type="molecule type" value="Genomic_DNA"/>
</dbReference>
<feature type="transmembrane region" description="Helical" evidence="7">
    <location>
        <begin position="109"/>
        <end position="126"/>
    </location>
</feature>
<organism evidence="9 10">
    <name type="scientific">Roseibium suaedae</name>
    <dbReference type="NCBI Taxonomy" id="735517"/>
    <lineage>
        <taxon>Bacteria</taxon>
        <taxon>Pseudomonadati</taxon>
        <taxon>Pseudomonadota</taxon>
        <taxon>Alphaproteobacteria</taxon>
        <taxon>Hyphomicrobiales</taxon>
        <taxon>Stappiaceae</taxon>
        <taxon>Roseibium</taxon>
    </lineage>
</organism>
<feature type="coiled-coil region" evidence="6">
    <location>
        <begin position="60"/>
        <end position="87"/>
    </location>
</feature>
<dbReference type="InterPro" id="IPR042094">
    <property type="entry name" value="T2SS_GspF_sf"/>
</dbReference>
<dbReference type="Proteomes" id="UP000186002">
    <property type="component" value="Unassembled WGS sequence"/>
</dbReference>
<dbReference type="AlphaFoldDB" id="A0A1M7A3C0"/>
<accession>A0A1M7A3C0</accession>
<dbReference type="Pfam" id="PF00482">
    <property type="entry name" value="T2SSF"/>
    <property type="match status" value="1"/>
</dbReference>
<keyword evidence="3 7" id="KW-0812">Transmembrane</keyword>
<dbReference type="OrthoDB" id="9803381at2"/>
<dbReference type="STRING" id="735517.SAMN05444272_0414"/>
<sequence>MADTLPSTISTLAVALLFALCIGGVIYAVFQPALSGSKRRDARMHVIAARPQSTEKRRQVKDSDRKRRSVQEQLKEFEERQKNKQSRRNNPTLSVRIEQAGLSWERKHFIYFSIASGVVFMVIALIVSPNIWVTLGLTFAGALGFPRWYVNYKRQKRFNKFLDELPSAVDIIVRGVKAGLPLGDCIKIVAREANEPVASEFQKIVETQVMGISLSDAVARLPDRVPLAEANFFAIVVAIQQKAGGGLSEALSNLSRVLRGRKTLKRKIKALSSEAKSSAGIIGSLPIVVSGILGLTAPDYIGLLFTTTTGNIIIGGGLFWMFCGIMVMRQMINFDF</sequence>
<reference evidence="9 10" key="1">
    <citation type="submission" date="2016-11" db="EMBL/GenBank/DDBJ databases">
        <authorList>
            <person name="Jaros S."/>
            <person name="Januszkiewicz K."/>
            <person name="Wedrychowicz H."/>
        </authorList>
    </citation>
    <scope>NUCLEOTIDE SEQUENCE [LARGE SCALE GENOMIC DNA]</scope>
    <source>
        <strain evidence="9 10">DSM 22153</strain>
    </source>
</reference>
<feature type="transmembrane region" description="Helical" evidence="7">
    <location>
        <begin position="132"/>
        <end position="150"/>
    </location>
</feature>
<gene>
    <name evidence="9" type="ORF">SAMN05444272_0414</name>
</gene>
<feature type="transmembrane region" description="Helical" evidence="7">
    <location>
        <begin position="301"/>
        <end position="327"/>
    </location>
</feature>
<dbReference type="RefSeq" id="WP_073010697.1">
    <property type="nucleotide sequence ID" value="NZ_FRBW01000001.1"/>
</dbReference>
<dbReference type="GO" id="GO:0005886">
    <property type="term" value="C:plasma membrane"/>
    <property type="evidence" value="ECO:0007669"/>
    <property type="project" value="UniProtKB-SubCell"/>
</dbReference>
<evidence type="ECO:0000256" key="2">
    <source>
        <dbReference type="ARBA" id="ARBA00022475"/>
    </source>
</evidence>
<name>A0A1M7A3C0_9HYPH</name>
<dbReference type="InterPro" id="IPR018076">
    <property type="entry name" value="T2SS_GspF_dom"/>
</dbReference>
<evidence type="ECO:0000256" key="1">
    <source>
        <dbReference type="ARBA" id="ARBA00004651"/>
    </source>
</evidence>
<dbReference type="PANTHER" id="PTHR35007:SF1">
    <property type="entry name" value="PILUS ASSEMBLY PROTEIN"/>
    <property type="match status" value="1"/>
</dbReference>
<evidence type="ECO:0000259" key="8">
    <source>
        <dbReference type="Pfam" id="PF00482"/>
    </source>
</evidence>
<evidence type="ECO:0000256" key="6">
    <source>
        <dbReference type="SAM" id="Coils"/>
    </source>
</evidence>
<keyword evidence="5 7" id="KW-0472">Membrane</keyword>
<protein>
    <submittedName>
        <fullName evidence="9">Tight adherence protein B</fullName>
    </submittedName>
</protein>
<comment type="subcellular location">
    <subcellularLocation>
        <location evidence="1">Cell membrane</location>
        <topology evidence="1">Multi-pass membrane protein</topology>
    </subcellularLocation>
</comment>
<feature type="transmembrane region" description="Helical" evidence="7">
    <location>
        <begin position="275"/>
        <end position="295"/>
    </location>
</feature>
<dbReference type="Gene3D" id="1.20.81.30">
    <property type="entry name" value="Type II secretion system (T2SS), domain F"/>
    <property type="match status" value="1"/>
</dbReference>
<evidence type="ECO:0000313" key="9">
    <source>
        <dbReference type="EMBL" id="SHL37125.1"/>
    </source>
</evidence>
<dbReference type="PANTHER" id="PTHR35007">
    <property type="entry name" value="INTEGRAL MEMBRANE PROTEIN-RELATED"/>
    <property type="match status" value="1"/>
</dbReference>
<evidence type="ECO:0000256" key="5">
    <source>
        <dbReference type="ARBA" id="ARBA00023136"/>
    </source>
</evidence>
<proteinExistence type="predicted"/>
<keyword evidence="2" id="KW-1003">Cell membrane</keyword>
<keyword evidence="4 7" id="KW-1133">Transmembrane helix</keyword>
<evidence type="ECO:0000256" key="3">
    <source>
        <dbReference type="ARBA" id="ARBA00022692"/>
    </source>
</evidence>